<feature type="chain" id="PRO_5043925883" description="SPOR domain-containing protein" evidence="1">
    <location>
        <begin position="27"/>
        <end position="217"/>
    </location>
</feature>
<dbReference type="EMBL" id="CP065047">
    <property type="protein sequence ID" value="QPI39027.1"/>
    <property type="molecule type" value="Genomic_DNA"/>
</dbReference>
<dbReference type="Proteomes" id="UP000663583">
    <property type="component" value="Chromosome"/>
</dbReference>
<dbReference type="KEGG" id="mku:I2456_05855"/>
<evidence type="ECO:0000313" key="2">
    <source>
        <dbReference type="EMBL" id="QPI39027.1"/>
    </source>
</evidence>
<evidence type="ECO:0000256" key="1">
    <source>
        <dbReference type="SAM" id="SignalP"/>
    </source>
</evidence>
<feature type="signal peptide" evidence="1">
    <location>
        <begin position="1"/>
        <end position="26"/>
    </location>
</feature>
<gene>
    <name evidence="2" type="ORF">I2456_05855</name>
</gene>
<dbReference type="AlphaFoldDB" id="A0AAX1JF44"/>
<sequence length="217" mass="23005">MRGCPVRSRKTPLLMLLMLCCGSTVTAVPASSAPASCQPAELFATDDTHDTHDTDDLTLFELQADVTIAGTGAAVSGSALVDGVFWSPESQQISYERSREFHLCVANAPTLHAAAAALRDQFHQQAVLTFAYLPKQAPDADAILLTAPEVDLPRFRAAFAADSAAQHRLLGGSVTTEEHTLILVVAENDLDLARRLVAEAGGNSATAAIAYGKREFV</sequence>
<accession>A0AAX1JF44</accession>
<evidence type="ECO:0000313" key="3">
    <source>
        <dbReference type="Proteomes" id="UP000663583"/>
    </source>
</evidence>
<protein>
    <recommendedName>
        <fullName evidence="4">SPOR domain-containing protein</fullName>
    </recommendedName>
</protein>
<proteinExistence type="predicted"/>
<evidence type="ECO:0008006" key="4">
    <source>
        <dbReference type="Google" id="ProtNLM"/>
    </source>
</evidence>
<reference evidence="2" key="1">
    <citation type="submission" date="2020-11" db="EMBL/GenBank/DDBJ databases">
        <title>Intraspecies plasmid and genomic variation of Mycobacterium kubicae revealed by the complete genome sequences of two clinical isolates.</title>
        <authorList>
            <person name="Hendrix J.R."/>
            <person name="Epperson L.E."/>
            <person name="Honda J.R."/>
            <person name="Strong M."/>
        </authorList>
    </citation>
    <scope>NUCLEOTIDE SEQUENCE</scope>
    <source>
        <strain evidence="2">JCM 13573</strain>
    </source>
</reference>
<organism evidence="2 3">
    <name type="scientific">Mycobacterium kubicae</name>
    <dbReference type="NCBI Taxonomy" id="120959"/>
    <lineage>
        <taxon>Bacteria</taxon>
        <taxon>Bacillati</taxon>
        <taxon>Actinomycetota</taxon>
        <taxon>Actinomycetes</taxon>
        <taxon>Mycobacteriales</taxon>
        <taxon>Mycobacteriaceae</taxon>
        <taxon>Mycobacterium</taxon>
        <taxon>Mycobacterium simiae complex</taxon>
    </lineage>
</organism>
<keyword evidence="1" id="KW-0732">Signal</keyword>
<name>A0AAX1JF44_9MYCO</name>